<dbReference type="Pfam" id="PF02585">
    <property type="entry name" value="PIG-L"/>
    <property type="match status" value="1"/>
</dbReference>
<dbReference type="PANTHER" id="PTHR12993:SF11">
    <property type="entry name" value="N-ACETYLGLUCOSAMINYL-PHOSPHATIDYLINOSITOL DE-N-ACETYLASE"/>
    <property type="match status" value="1"/>
</dbReference>
<dbReference type="InterPro" id="IPR003737">
    <property type="entry name" value="GlcNAc_PI_deacetylase-related"/>
</dbReference>
<organism evidence="3 4">
    <name type="scientific">Malassezia restricta (strain ATCC 96810 / NBRC 103918 / CBS 7877)</name>
    <name type="common">Seborrheic dermatitis infection agent</name>
    <dbReference type="NCBI Taxonomy" id="425264"/>
    <lineage>
        <taxon>Eukaryota</taxon>
        <taxon>Fungi</taxon>
        <taxon>Dikarya</taxon>
        <taxon>Basidiomycota</taxon>
        <taxon>Ustilaginomycotina</taxon>
        <taxon>Malasseziomycetes</taxon>
        <taxon>Malasseziales</taxon>
        <taxon>Malasseziaceae</taxon>
        <taxon>Malassezia</taxon>
    </lineage>
</organism>
<dbReference type="GO" id="GO:0016020">
    <property type="term" value="C:membrane"/>
    <property type="evidence" value="ECO:0007669"/>
    <property type="project" value="GOC"/>
</dbReference>
<dbReference type="GO" id="GO:0006506">
    <property type="term" value="P:GPI anchor biosynthetic process"/>
    <property type="evidence" value="ECO:0007669"/>
    <property type="project" value="UniProtKB-UniPathway"/>
</dbReference>
<dbReference type="UniPathway" id="UPA00196"/>
<evidence type="ECO:0000313" key="3">
    <source>
        <dbReference type="EMBL" id="AYO43487.1"/>
    </source>
</evidence>
<dbReference type="OrthoDB" id="440160at2759"/>
<keyword evidence="3" id="KW-0378">Hydrolase</keyword>
<keyword evidence="4" id="KW-1185">Reference proteome</keyword>
<sequence length="233" mass="26504">MRWQRCLLRGLRAVACVWCVCLVLQWSMAGTYHTAPWPRHALMLTAHPDDECMFFGPIIQSLVQHGVTVSALCLSEGNAEGLGRVRAQELTRSYGVLGVPRDRVTCLDDAALQDGMDVSWSAAYIRRLLAQYVEDHAVDVVITFDERGVSLHPNHRAVYDGARLWAETHPRRLWTLDTLTWRTKFAGPVSAVLQRWSASDWVVLASWRAYATSLAAMWQHRTQLVWFRYLPIG</sequence>
<dbReference type="Gene3D" id="3.40.50.10320">
    <property type="entry name" value="LmbE-like"/>
    <property type="match status" value="1"/>
</dbReference>
<dbReference type="SUPFAM" id="SSF102588">
    <property type="entry name" value="LmbE-like"/>
    <property type="match status" value="1"/>
</dbReference>
<dbReference type="Proteomes" id="UP000269793">
    <property type="component" value="Chromosome IV"/>
</dbReference>
<proteinExistence type="inferred from homology"/>
<accession>A0A3G2SB93</accession>
<protein>
    <recommendedName>
        <fullName evidence="2">N-acetylglucosaminylphosphatidylinositol deacetylase</fullName>
        <ecNumber evidence="2">3.5.1.89</ecNumber>
    </recommendedName>
</protein>
<dbReference type="GO" id="GO:0000225">
    <property type="term" value="F:N-acetylglucosaminylphosphatidylinositol deacetylase activity"/>
    <property type="evidence" value="ECO:0007669"/>
    <property type="project" value="UniProtKB-EC"/>
</dbReference>
<name>A0A3G2SB93_MALR7</name>
<dbReference type="EMBL" id="CP033151">
    <property type="protein sequence ID" value="AYO43487.1"/>
    <property type="molecule type" value="Genomic_DNA"/>
</dbReference>
<dbReference type="AlphaFoldDB" id="A0A3G2SB93"/>
<dbReference type="VEuPathDB" id="FungiDB:DNF11_2537"/>
<dbReference type="STRING" id="425264.A0A3G2SB93"/>
<evidence type="ECO:0000256" key="1">
    <source>
        <dbReference type="ARBA" id="ARBA00006066"/>
    </source>
</evidence>
<comment type="similarity">
    <text evidence="1">Belongs to the PIGL family.</text>
</comment>
<dbReference type="GO" id="GO:0005783">
    <property type="term" value="C:endoplasmic reticulum"/>
    <property type="evidence" value="ECO:0007669"/>
    <property type="project" value="TreeGrafter"/>
</dbReference>
<evidence type="ECO:0000256" key="2">
    <source>
        <dbReference type="ARBA" id="ARBA00012176"/>
    </source>
</evidence>
<gene>
    <name evidence="3" type="primary">gpi12</name>
    <name evidence="3" type="ORF">DNF11_2537</name>
</gene>
<reference evidence="3 4" key="1">
    <citation type="submission" date="2018-10" db="EMBL/GenBank/DDBJ databases">
        <title>Complete genome sequence of Malassezia restricta CBS 7877.</title>
        <authorList>
            <person name="Morand S.C."/>
            <person name="Bertignac M."/>
            <person name="Iltis A."/>
            <person name="Kolder I."/>
            <person name="Pirovano W."/>
            <person name="Jourdain R."/>
            <person name="Clavaud C."/>
        </authorList>
    </citation>
    <scope>NUCLEOTIDE SEQUENCE [LARGE SCALE GENOMIC DNA]</scope>
    <source>
        <strain evidence="3 4">CBS 7877</strain>
    </source>
</reference>
<evidence type="ECO:0000313" key="4">
    <source>
        <dbReference type="Proteomes" id="UP000269793"/>
    </source>
</evidence>
<dbReference type="EC" id="3.5.1.89" evidence="2"/>
<dbReference type="InterPro" id="IPR024078">
    <property type="entry name" value="LmbE-like_dom_sf"/>
</dbReference>
<dbReference type="PANTHER" id="PTHR12993">
    <property type="entry name" value="N-ACETYLGLUCOSAMINYL-PHOSPHATIDYLINOSITOL DE-N-ACETYLASE-RELATED"/>
    <property type="match status" value="1"/>
</dbReference>